<dbReference type="InterPro" id="IPR007867">
    <property type="entry name" value="GMC_OxRtase_C"/>
</dbReference>
<evidence type="ECO:0000313" key="7">
    <source>
        <dbReference type="EMBL" id="ASK68064.1"/>
    </source>
</evidence>
<sequence length="533" mass="57695">MAIIDPIVTGLNSGWLHTDASQLQENQQFEADVVIVGTGAGGGVAAEILSQAGLSVIMIEAGPLKSSSDFNMEERVAYPNLYQQAAAMKTADKAIGIFQGRAVGGSTTINWTTSIRTPKEALAFWAQHKSVAGLDPDALAPWFEQMEQRLNIHEWNYEPNRNNGALKQGCINLGWDYTVIKRNVAGCWNTGYCGMGCPVNAKQSMLVTTIPTALEKGAQLFSRAKVVKIEHHNGQVFALKAQALDVNLRPTSVELLFKAKHYILSAGAIHTPTLMMRSEVPDPYQLLGKRTFLHPTVLSGGIFADAINAHSGAPQSIYSDEFVWKNGADGELGYKLEVPPVHPILIASKTLGYGASHAELMAQFNQLQVTIALIRDGYHPDSQGGQVHLTSMGFALDYPLTEAFWRAARRAYASMAELQFSAGALKVLPISDGMPYLSSWKEAKESIAQMDLAPLRTIVASAHVMGGCPFGEDEKLSMVNSYGQSHYLDNLSVMDGSIFPTSLGANPQLSIYGITARNATALAQKLTDGREPQ</sequence>
<evidence type="ECO:0000256" key="1">
    <source>
        <dbReference type="ARBA" id="ARBA00010790"/>
    </source>
</evidence>
<dbReference type="AlphaFoldDB" id="A0A220UII8"/>
<comment type="similarity">
    <text evidence="1">Belongs to the GMC oxidoreductase family.</text>
</comment>
<name>A0A220UII8_9GAMM</name>
<evidence type="ECO:0000256" key="2">
    <source>
        <dbReference type="ARBA" id="ARBA00022630"/>
    </source>
</evidence>
<evidence type="ECO:0000313" key="8">
    <source>
        <dbReference type="Proteomes" id="UP000198367"/>
    </source>
</evidence>
<dbReference type="RefSeq" id="WP_089067028.1">
    <property type="nucleotide sequence ID" value="NZ_CP022358.1"/>
</dbReference>
<feature type="domain" description="Glucose-methanol-choline oxidoreductase C-terminal" evidence="6">
    <location>
        <begin position="380"/>
        <end position="514"/>
    </location>
</feature>
<keyword evidence="8" id="KW-1185">Reference proteome</keyword>
<keyword evidence="4" id="KW-0560">Oxidoreductase</keyword>
<evidence type="ECO:0000259" key="6">
    <source>
        <dbReference type="Pfam" id="PF05199"/>
    </source>
</evidence>
<dbReference type="GO" id="GO:0050660">
    <property type="term" value="F:flavin adenine dinucleotide binding"/>
    <property type="evidence" value="ECO:0007669"/>
    <property type="project" value="InterPro"/>
</dbReference>
<dbReference type="Pfam" id="PF05199">
    <property type="entry name" value="GMC_oxred_C"/>
    <property type="match status" value="1"/>
</dbReference>
<dbReference type="EMBL" id="CP022358">
    <property type="protein sequence ID" value="ASK68064.1"/>
    <property type="molecule type" value="Genomic_DNA"/>
</dbReference>
<dbReference type="Pfam" id="PF00732">
    <property type="entry name" value="GMC_oxred_N"/>
    <property type="match status" value="1"/>
</dbReference>
<dbReference type="Proteomes" id="UP000198367">
    <property type="component" value="Chromosome"/>
</dbReference>
<feature type="domain" description="Glucose-methanol-choline oxidoreductase N-terminal" evidence="5">
    <location>
        <begin position="80"/>
        <end position="295"/>
    </location>
</feature>
<dbReference type="InterPro" id="IPR036188">
    <property type="entry name" value="FAD/NAD-bd_sf"/>
</dbReference>
<dbReference type="KEGG" id="sbj:CF168_03825"/>
<organism evidence="7 8">
    <name type="scientific">Shewanella bicestrii</name>
    <dbReference type="NCBI Taxonomy" id="2018305"/>
    <lineage>
        <taxon>Bacteria</taxon>
        <taxon>Pseudomonadati</taxon>
        <taxon>Pseudomonadota</taxon>
        <taxon>Gammaproteobacteria</taxon>
        <taxon>Alteromonadales</taxon>
        <taxon>Shewanellaceae</taxon>
        <taxon>Shewanella</taxon>
    </lineage>
</organism>
<evidence type="ECO:0000259" key="5">
    <source>
        <dbReference type="Pfam" id="PF00732"/>
    </source>
</evidence>
<gene>
    <name evidence="7" type="ORF">CF168_03825</name>
</gene>
<evidence type="ECO:0000256" key="4">
    <source>
        <dbReference type="ARBA" id="ARBA00023002"/>
    </source>
</evidence>
<dbReference type="PANTHER" id="PTHR46056">
    <property type="entry name" value="LONG-CHAIN-ALCOHOL OXIDASE"/>
    <property type="match status" value="1"/>
</dbReference>
<dbReference type="PANTHER" id="PTHR46056:SF12">
    <property type="entry name" value="LONG-CHAIN-ALCOHOL OXIDASE"/>
    <property type="match status" value="1"/>
</dbReference>
<protein>
    <submittedName>
        <fullName evidence="7">GMC family oxidoreductase</fullName>
    </submittedName>
</protein>
<dbReference type="InterPro" id="IPR000172">
    <property type="entry name" value="GMC_OxRdtase_N"/>
</dbReference>
<dbReference type="Gene3D" id="3.50.50.60">
    <property type="entry name" value="FAD/NAD(P)-binding domain"/>
    <property type="match status" value="2"/>
</dbReference>
<accession>A0A220UII8</accession>
<keyword evidence="3" id="KW-0274">FAD</keyword>
<dbReference type="GO" id="GO:0016614">
    <property type="term" value="F:oxidoreductase activity, acting on CH-OH group of donors"/>
    <property type="evidence" value="ECO:0007669"/>
    <property type="project" value="InterPro"/>
</dbReference>
<reference evidence="7 8" key="1">
    <citation type="submission" date="2017-07" db="EMBL/GenBank/DDBJ databases">
        <title>Phenotypical and genomic characterization of a clinical isolate of Shewanella bicestrii sp. nov. producing an extended-spectrum beta-lactamase and a new oxacillinase variant.</title>
        <authorList>
            <person name="Jousset A.B."/>
            <person name="Bonnin R.A."/>
            <person name="Girlich D."/>
            <person name="Dabos L."/>
            <person name="Potron A."/>
            <person name="Dortet L."/>
            <person name="Glaser P."/>
            <person name="Naas T."/>
        </authorList>
    </citation>
    <scope>NUCLEOTIDE SEQUENCE [LARGE SCALE GENOMIC DNA]</scope>
    <source>
        <strain evidence="7 8">JAB-1</strain>
    </source>
</reference>
<keyword evidence="2" id="KW-0285">Flavoprotein</keyword>
<evidence type="ECO:0000256" key="3">
    <source>
        <dbReference type="ARBA" id="ARBA00022827"/>
    </source>
</evidence>
<dbReference type="SUPFAM" id="SSF51905">
    <property type="entry name" value="FAD/NAD(P)-binding domain"/>
    <property type="match status" value="1"/>
</dbReference>
<proteinExistence type="inferred from homology"/>